<dbReference type="Proteomes" id="UP000006078">
    <property type="component" value="Unassembled WGS sequence"/>
</dbReference>
<dbReference type="EMBL" id="AHAE01000054">
    <property type="protein sequence ID" value="EJZ81872.1"/>
    <property type="molecule type" value="Genomic_DNA"/>
</dbReference>
<feature type="compositionally biased region" description="Low complexity" evidence="1">
    <location>
        <begin position="302"/>
        <end position="315"/>
    </location>
</feature>
<keyword evidence="2" id="KW-0732">Signal</keyword>
<protein>
    <recommendedName>
        <fullName evidence="5">Secreted protein</fullName>
    </recommendedName>
</protein>
<sequence>MSPRLTRLATRAGATLAAAATLGAGAALGLAPAAGAAPEDSQEQAQAPACSLAINGIARAEATLDLSKLPEGEGKPKVIWQVSEGLGYVDGKDEPAAFHLAGAESGGAVGARGIVVPVAGGLRLAAVDGNHLAETTALRLQLAPDDEGAWRGLVVADYLARTTGFGGGENYQLDNQVIATVALAEPGAVDVSAGRVELAGSATLTAAGAHFAGAGREGLELGEFSGTLECGETPSGAQADPGALFGGEPSAQRPEEPAAPGKPGEDEKPRPSDPPSENPNTTPTKPTNPPTDGGGDGGNGGNEQKPGNKPPKANEPQPPRPPQHRGGGGNHGGAPAPQAPAPQPA</sequence>
<gene>
    <name evidence="3" type="ORF">HMPREF9719_01192</name>
</gene>
<evidence type="ECO:0000313" key="3">
    <source>
        <dbReference type="EMBL" id="EJZ81872.1"/>
    </source>
</evidence>
<accession>K0YEB0</accession>
<evidence type="ECO:0000256" key="2">
    <source>
        <dbReference type="SAM" id="SignalP"/>
    </source>
</evidence>
<organism evidence="3 4">
    <name type="scientific">Corynebacterium otitidis ATCC 51513</name>
    <dbReference type="NCBI Taxonomy" id="883169"/>
    <lineage>
        <taxon>Bacteria</taxon>
        <taxon>Bacillati</taxon>
        <taxon>Actinomycetota</taxon>
        <taxon>Actinomycetes</taxon>
        <taxon>Mycobacteriales</taxon>
        <taxon>Corynebacteriaceae</taxon>
        <taxon>Corynebacterium</taxon>
    </lineage>
</organism>
<reference evidence="3 4" key="1">
    <citation type="submission" date="2012-08" db="EMBL/GenBank/DDBJ databases">
        <title>The Genome Sequence of Turicella otitidis ATCC 51513.</title>
        <authorList>
            <consortium name="The Broad Institute Genome Sequencing Platform"/>
            <person name="Earl A."/>
            <person name="Ward D."/>
            <person name="Feldgarden M."/>
            <person name="Gevers D."/>
            <person name="Huys G."/>
            <person name="Walker B."/>
            <person name="Young S.K."/>
            <person name="Zeng Q."/>
            <person name="Gargeya S."/>
            <person name="Fitzgerald M."/>
            <person name="Haas B."/>
            <person name="Abouelleil A."/>
            <person name="Alvarado L."/>
            <person name="Arachchi H.M."/>
            <person name="Berlin A.M."/>
            <person name="Chapman S.B."/>
            <person name="Goldberg J."/>
            <person name="Griggs A."/>
            <person name="Gujja S."/>
            <person name="Hansen M."/>
            <person name="Howarth C."/>
            <person name="Imamovic A."/>
            <person name="Larimer J."/>
            <person name="McCowen C."/>
            <person name="Montmayeur A."/>
            <person name="Murphy C."/>
            <person name="Neiman D."/>
            <person name="Pearson M."/>
            <person name="Priest M."/>
            <person name="Roberts A."/>
            <person name="Saif S."/>
            <person name="Shea T."/>
            <person name="Sisk P."/>
            <person name="Sykes S."/>
            <person name="Wortman J."/>
            <person name="Nusbaum C."/>
            <person name="Birren B."/>
        </authorList>
    </citation>
    <scope>NUCLEOTIDE SEQUENCE [LARGE SCALE GENOMIC DNA]</scope>
    <source>
        <strain evidence="3 4">ATCC 51513</strain>
    </source>
</reference>
<feature type="compositionally biased region" description="Gly residues" evidence="1">
    <location>
        <begin position="292"/>
        <end position="301"/>
    </location>
</feature>
<keyword evidence="4" id="KW-1185">Reference proteome</keyword>
<evidence type="ECO:0000256" key="1">
    <source>
        <dbReference type="SAM" id="MobiDB-lite"/>
    </source>
</evidence>
<feature type="signal peptide" evidence="2">
    <location>
        <begin position="1"/>
        <end position="36"/>
    </location>
</feature>
<comment type="caution">
    <text evidence="3">The sequence shown here is derived from an EMBL/GenBank/DDBJ whole genome shotgun (WGS) entry which is preliminary data.</text>
</comment>
<dbReference type="AlphaFoldDB" id="K0YEB0"/>
<feature type="region of interest" description="Disordered" evidence="1">
    <location>
        <begin position="226"/>
        <end position="345"/>
    </location>
</feature>
<proteinExistence type="predicted"/>
<feature type="chain" id="PRO_5003841525" description="Secreted protein" evidence="2">
    <location>
        <begin position="37"/>
        <end position="345"/>
    </location>
</feature>
<dbReference type="HOGENOM" id="CLU_805442_0_0_11"/>
<name>K0YEB0_9CORY</name>
<evidence type="ECO:0000313" key="4">
    <source>
        <dbReference type="Proteomes" id="UP000006078"/>
    </source>
</evidence>
<evidence type="ECO:0008006" key="5">
    <source>
        <dbReference type="Google" id="ProtNLM"/>
    </source>
</evidence>
<feature type="non-terminal residue" evidence="3">
    <location>
        <position position="345"/>
    </location>
</feature>